<accession>A0AAV2SIC7</accession>
<reference evidence="1 2" key="1">
    <citation type="submission" date="2024-05" db="EMBL/GenBank/DDBJ databases">
        <authorList>
            <person name="Wallberg A."/>
        </authorList>
    </citation>
    <scope>NUCLEOTIDE SEQUENCE [LARGE SCALE GENOMIC DNA]</scope>
</reference>
<evidence type="ECO:0000313" key="2">
    <source>
        <dbReference type="Proteomes" id="UP001497623"/>
    </source>
</evidence>
<gene>
    <name evidence="1" type="ORF">MNOR_LOCUS37757</name>
</gene>
<dbReference type="EMBL" id="CAXKWB010079085">
    <property type="protein sequence ID" value="CAL4203204.1"/>
    <property type="molecule type" value="Genomic_DNA"/>
</dbReference>
<dbReference type="InterPro" id="IPR036691">
    <property type="entry name" value="Endo/exonu/phosph_ase_sf"/>
</dbReference>
<name>A0AAV2SIC7_MEGNR</name>
<evidence type="ECO:0000313" key="1">
    <source>
        <dbReference type="EMBL" id="CAL4203204.1"/>
    </source>
</evidence>
<organism evidence="1 2">
    <name type="scientific">Meganyctiphanes norvegica</name>
    <name type="common">Northern krill</name>
    <name type="synonym">Thysanopoda norvegica</name>
    <dbReference type="NCBI Taxonomy" id="48144"/>
    <lineage>
        <taxon>Eukaryota</taxon>
        <taxon>Metazoa</taxon>
        <taxon>Ecdysozoa</taxon>
        <taxon>Arthropoda</taxon>
        <taxon>Crustacea</taxon>
        <taxon>Multicrustacea</taxon>
        <taxon>Malacostraca</taxon>
        <taxon>Eumalacostraca</taxon>
        <taxon>Eucarida</taxon>
        <taxon>Euphausiacea</taxon>
        <taxon>Euphausiidae</taxon>
        <taxon>Meganyctiphanes</taxon>
    </lineage>
</organism>
<sequence>MNGNRGGTCVFIHQYLNKYVFDVDVSIADQVWFKLKCIPGVLFGSCYVPPSDSIYFSYAQLSSIQEKIKTNACSNGCILIGDLNAPGCVCQRVARSCCCVTFFLPCCPRSNTNSK</sequence>
<dbReference type="Proteomes" id="UP001497623">
    <property type="component" value="Unassembled WGS sequence"/>
</dbReference>
<dbReference type="Gene3D" id="3.60.10.10">
    <property type="entry name" value="Endonuclease/exonuclease/phosphatase"/>
    <property type="match status" value="1"/>
</dbReference>
<evidence type="ECO:0008006" key="3">
    <source>
        <dbReference type="Google" id="ProtNLM"/>
    </source>
</evidence>
<keyword evidence="2" id="KW-1185">Reference proteome</keyword>
<dbReference type="AlphaFoldDB" id="A0AAV2SIC7"/>
<protein>
    <recommendedName>
        <fullName evidence="3">Endonuclease/exonuclease/phosphatase domain-containing protein</fullName>
    </recommendedName>
</protein>
<dbReference type="SUPFAM" id="SSF56219">
    <property type="entry name" value="DNase I-like"/>
    <property type="match status" value="1"/>
</dbReference>
<proteinExistence type="predicted"/>
<comment type="caution">
    <text evidence="1">The sequence shown here is derived from an EMBL/GenBank/DDBJ whole genome shotgun (WGS) entry which is preliminary data.</text>
</comment>